<dbReference type="PANTHER" id="PTHR47737">
    <property type="entry name" value="GLYCINE BETAINE/PROLINE BETAINE TRANSPORT SYSTEM PERMEASE PROTEIN PROW"/>
    <property type="match status" value="1"/>
</dbReference>
<evidence type="ECO:0000256" key="5">
    <source>
        <dbReference type="ARBA" id="ARBA00022989"/>
    </source>
</evidence>
<sequence length="571" mass="62497">MYLTKIPLNNWVDMAVEWLQTNLKPLFALITGIIEPTVQFFQTIFDTAPPLVVALVIAFLAFLASRLSIALFTFLGLLLIDNLGYWSESAESIALVLTATIISIVIGIPMGIWSARSQRVQNVLNPILDFMQTMPAFVYLIPAVFFFSLGSVPGVIASVIFSMPPTIRLTNLGIRQVAEDLIEAADAFGSSPRQKLIKVQLPLARPTILAGINQTIMLSLSMVVISSMIGAGGLGAIVLQSISRLEVGKGFEGGVAIVIIAIILDRITQNMGKQKSATRVSQNQNFLGRWGKPITALVAVAVLIIFGLYKQAVPGGGGKKITIASGNWESEVASSSVIKKVLENQGYKVELKLVDAGPMWSGVASGNADVMFAWLPLTGKAYYDRYKNQVDNLGPNLKGAHIGLVVPQYVKANTIDDLKKDKSQFDNEIIGIDSGAGVMQATERALKSYDLGMKLVEGSDAAMTASLKKAINAKKPIVVTGWVPHWKFIQYKLKFLKDPKKVYGGTEHINTMVSKDLKGRNPKAYKILDQFYWTVNNMQQVMLKIHKGEEPEQAAAEWVKENPETVKKWTK</sequence>
<dbReference type="InterPro" id="IPR000515">
    <property type="entry name" value="MetI-like"/>
</dbReference>
<dbReference type="FunFam" id="1.10.3720.10:FF:000001">
    <property type="entry name" value="Glycine betaine ABC transporter, permease"/>
    <property type="match status" value="1"/>
</dbReference>
<dbReference type="GO" id="GO:0043190">
    <property type="term" value="C:ATP-binding cassette (ABC) transporter complex"/>
    <property type="evidence" value="ECO:0007669"/>
    <property type="project" value="InterPro"/>
</dbReference>
<dbReference type="SUPFAM" id="SSF161098">
    <property type="entry name" value="MetI-like"/>
    <property type="match status" value="1"/>
</dbReference>
<dbReference type="STRING" id="1048340.SAMN05444487_101250"/>
<dbReference type="PROSITE" id="PS50928">
    <property type="entry name" value="ABC_TM1"/>
    <property type="match status" value="1"/>
</dbReference>
<dbReference type="Gene3D" id="3.10.105.10">
    <property type="entry name" value="Dipeptide-binding Protein, Domain 3"/>
    <property type="match status" value="2"/>
</dbReference>
<evidence type="ECO:0000256" key="1">
    <source>
        <dbReference type="ARBA" id="ARBA00004141"/>
    </source>
</evidence>
<keyword evidence="2 9" id="KW-0813">Transport</keyword>
<dbReference type="Pfam" id="PF04069">
    <property type="entry name" value="OpuAC"/>
    <property type="match status" value="1"/>
</dbReference>
<dbReference type="Gene3D" id="1.10.3720.10">
    <property type="entry name" value="MetI-like"/>
    <property type="match status" value="1"/>
</dbReference>
<feature type="transmembrane region" description="Helical" evidence="9">
    <location>
        <begin position="290"/>
        <end position="309"/>
    </location>
</feature>
<evidence type="ECO:0000313" key="11">
    <source>
        <dbReference type="EMBL" id="SDW07917.1"/>
    </source>
</evidence>
<dbReference type="GO" id="GO:0015871">
    <property type="term" value="P:choline transport"/>
    <property type="evidence" value="ECO:0007669"/>
    <property type="project" value="TreeGrafter"/>
</dbReference>
<dbReference type="InterPro" id="IPR007210">
    <property type="entry name" value="ABC_Gly_betaine_transp_sub-bd"/>
</dbReference>
<name>A0A1H2QL34_9BACL</name>
<dbReference type="CDD" id="cd06261">
    <property type="entry name" value="TM_PBP2"/>
    <property type="match status" value="1"/>
</dbReference>
<evidence type="ECO:0000259" key="10">
    <source>
        <dbReference type="PROSITE" id="PS50928"/>
    </source>
</evidence>
<feature type="transmembrane region" description="Helical" evidence="9">
    <location>
        <begin position="215"/>
        <end position="239"/>
    </location>
</feature>
<keyword evidence="5 9" id="KW-1133">Transmembrane helix</keyword>
<comment type="similarity">
    <text evidence="8">In the N-terminal section; belongs to the binding-protein-dependent transport system permease family.</text>
</comment>
<dbReference type="Proteomes" id="UP000198534">
    <property type="component" value="Unassembled WGS sequence"/>
</dbReference>
<evidence type="ECO:0000256" key="2">
    <source>
        <dbReference type="ARBA" id="ARBA00022448"/>
    </source>
</evidence>
<feature type="transmembrane region" description="Helical" evidence="9">
    <location>
        <begin position="26"/>
        <end position="45"/>
    </location>
</feature>
<evidence type="ECO:0000256" key="8">
    <source>
        <dbReference type="ARBA" id="ARBA00035652"/>
    </source>
</evidence>
<evidence type="ECO:0000256" key="6">
    <source>
        <dbReference type="ARBA" id="ARBA00023136"/>
    </source>
</evidence>
<feature type="transmembrane region" description="Helical" evidence="9">
    <location>
        <begin position="92"/>
        <end position="116"/>
    </location>
</feature>
<evidence type="ECO:0000256" key="7">
    <source>
        <dbReference type="ARBA" id="ARBA00035642"/>
    </source>
</evidence>
<dbReference type="InterPro" id="IPR035906">
    <property type="entry name" value="MetI-like_sf"/>
</dbReference>
<dbReference type="PANTHER" id="PTHR47737:SF1">
    <property type="entry name" value="GLYCINE BETAINE_PROLINE BETAINE TRANSPORT SYSTEM PERMEASE PROTEIN PROW"/>
    <property type="match status" value="1"/>
</dbReference>
<evidence type="ECO:0000256" key="4">
    <source>
        <dbReference type="ARBA" id="ARBA00022692"/>
    </source>
</evidence>
<accession>A0A1H2QL34</accession>
<evidence type="ECO:0000313" key="12">
    <source>
        <dbReference type="Proteomes" id="UP000198534"/>
    </source>
</evidence>
<comment type="subcellular location">
    <subcellularLocation>
        <location evidence="9">Cell membrane</location>
        <topology evidence="9">Multi-pass membrane protein</topology>
    </subcellularLocation>
    <subcellularLocation>
        <location evidence="1">Membrane</location>
        <topology evidence="1">Multi-pass membrane protein</topology>
    </subcellularLocation>
</comment>
<dbReference type="CDD" id="cd13639">
    <property type="entry name" value="PBP2_OpuAC_like"/>
    <property type="match status" value="1"/>
</dbReference>
<dbReference type="GO" id="GO:0015226">
    <property type="term" value="F:carnitine transmembrane transporter activity"/>
    <property type="evidence" value="ECO:0007669"/>
    <property type="project" value="TreeGrafter"/>
</dbReference>
<evidence type="ECO:0000256" key="9">
    <source>
        <dbReference type="RuleBase" id="RU363032"/>
    </source>
</evidence>
<keyword evidence="12" id="KW-1185">Reference proteome</keyword>
<dbReference type="AlphaFoldDB" id="A0A1H2QL34"/>
<feature type="domain" description="ABC transmembrane type-1" evidence="10">
    <location>
        <begin position="89"/>
        <end position="268"/>
    </location>
</feature>
<dbReference type="OrthoDB" id="9787902at2"/>
<reference evidence="11 12" key="1">
    <citation type="submission" date="2016-10" db="EMBL/GenBank/DDBJ databases">
        <authorList>
            <person name="de Groot N.N."/>
        </authorList>
    </citation>
    <scope>NUCLEOTIDE SEQUENCE [LARGE SCALE GENOMIC DNA]</scope>
    <source>
        <strain evidence="11 12">DSM 45610</strain>
    </source>
</reference>
<dbReference type="SUPFAM" id="SSF53850">
    <property type="entry name" value="Periplasmic binding protein-like II"/>
    <property type="match status" value="1"/>
</dbReference>
<evidence type="ECO:0000256" key="3">
    <source>
        <dbReference type="ARBA" id="ARBA00022475"/>
    </source>
</evidence>
<gene>
    <name evidence="11" type="ORF">SAMN05444487_101250</name>
</gene>
<dbReference type="RefSeq" id="WP_091734918.1">
    <property type="nucleotide sequence ID" value="NZ_FNNQ01000001.1"/>
</dbReference>
<protein>
    <submittedName>
        <fullName evidence="11">Glycine betaine/proline transport system substrate-binding protein</fullName>
    </submittedName>
</protein>
<dbReference type="GO" id="GO:0031460">
    <property type="term" value="P:glycine betaine transport"/>
    <property type="evidence" value="ECO:0007669"/>
    <property type="project" value="TreeGrafter"/>
</dbReference>
<comment type="similarity">
    <text evidence="7">In the C-terminal section; belongs to the OsmX family.</text>
</comment>
<organism evidence="11 12">
    <name type="scientific">Marininema mesophilum</name>
    <dbReference type="NCBI Taxonomy" id="1048340"/>
    <lineage>
        <taxon>Bacteria</taxon>
        <taxon>Bacillati</taxon>
        <taxon>Bacillota</taxon>
        <taxon>Bacilli</taxon>
        <taxon>Bacillales</taxon>
        <taxon>Thermoactinomycetaceae</taxon>
        <taxon>Marininema</taxon>
    </lineage>
</organism>
<feature type="transmembrane region" description="Helical" evidence="9">
    <location>
        <begin position="51"/>
        <end position="80"/>
    </location>
</feature>
<dbReference type="EMBL" id="FNNQ01000001">
    <property type="protein sequence ID" value="SDW07917.1"/>
    <property type="molecule type" value="Genomic_DNA"/>
</dbReference>
<dbReference type="Pfam" id="PF00528">
    <property type="entry name" value="BPD_transp_1"/>
    <property type="match status" value="1"/>
</dbReference>
<feature type="transmembrane region" description="Helical" evidence="9">
    <location>
        <begin position="251"/>
        <end position="269"/>
    </location>
</feature>
<keyword evidence="6 9" id="KW-0472">Membrane</keyword>
<keyword evidence="3" id="KW-1003">Cell membrane</keyword>
<dbReference type="GO" id="GO:0005275">
    <property type="term" value="F:amine transmembrane transporter activity"/>
    <property type="evidence" value="ECO:0007669"/>
    <property type="project" value="TreeGrafter"/>
</dbReference>
<keyword evidence="4 9" id="KW-0812">Transmembrane</keyword>
<comment type="similarity">
    <text evidence="9">Belongs to the binding-protein-dependent transport system permease family.</text>
</comment>
<feature type="transmembrane region" description="Helical" evidence="9">
    <location>
        <begin position="136"/>
        <end position="161"/>
    </location>
</feature>
<proteinExistence type="inferred from homology"/>
<dbReference type="Gene3D" id="3.40.190.100">
    <property type="entry name" value="Glycine betaine-binding periplasmic protein, domain 2"/>
    <property type="match status" value="1"/>
</dbReference>